<gene>
    <name evidence="1" type="ORF">K444DRAFT_69880</name>
</gene>
<dbReference type="AlphaFoldDB" id="A0A2J6T0T8"/>
<keyword evidence="2" id="KW-1185">Reference proteome</keyword>
<reference evidence="1 2" key="1">
    <citation type="submission" date="2016-04" db="EMBL/GenBank/DDBJ databases">
        <title>A degradative enzymes factory behind the ericoid mycorrhizal symbiosis.</title>
        <authorList>
            <consortium name="DOE Joint Genome Institute"/>
            <person name="Martino E."/>
            <person name="Morin E."/>
            <person name="Grelet G."/>
            <person name="Kuo A."/>
            <person name="Kohler A."/>
            <person name="Daghino S."/>
            <person name="Barry K."/>
            <person name="Choi C."/>
            <person name="Cichocki N."/>
            <person name="Clum A."/>
            <person name="Copeland A."/>
            <person name="Hainaut M."/>
            <person name="Haridas S."/>
            <person name="Labutti K."/>
            <person name="Lindquist E."/>
            <person name="Lipzen A."/>
            <person name="Khouja H.-R."/>
            <person name="Murat C."/>
            <person name="Ohm R."/>
            <person name="Olson A."/>
            <person name="Spatafora J."/>
            <person name="Veneault-Fourrey C."/>
            <person name="Henrissat B."/>
            <person name="Grigoriev I."/>
            <person name="Martin F."/>
            <person name="Perotto S."/>
        </authorList>
    </citation>
    <scope>NUCLEOTIDE SEQUENCE [LARGE SCALE GENOMIC DNA]</scope>
    <source>
        <strain evidence="1 2">E</strain>
    </source>
</reference>
<dbReference type="GeneID" id="36596036"/>
<organism evidence="1 2">
    <name type="scientific">Hyaloscypha bicolor E</name>
    <dbReference type="NCBI Taxonomy" id="1095630"/>
    <lineage>
        <taxon>Eukaryota</taxon>
        <taxon>Fungi</taxon>
        <taxon>Dikarya</taxon>
        <taxon>Ascomycota</taxon>
        <taxon>Pezizomycotina</taxon>
        <taxon>Leotiomycetes</taxon>
        <taxon>Helotiales</taxon>
        <taxon>Hyaloscyphaceae</taxon>
        <taxon>Hyaloscypha</taxon>
        <taxon>Hyaloscypha bicolor</taxon>
    </lineage>
</organism>
<evidence type="ECO:0000313" key="1">
    <source>
        <dbReference type="EMBL" id="PMD56619.1"/>
    </source>
</evidence>
<accession>A0A2J6T0T8</accession>
<dbReference type="RefSeq" id="XP_024733523.1">
    <property type="nucleotide sequence ID" value="XM_024887960.1"/>
</dbReference>
<name>A0A2J6T0T8_9HELO</name>
<dbReference type="EMBL" id="KZ613848">
    <property type="protein sequence ID" value="PMD56619.1"/>
    <property type="molecule type" value="Genomic_DNA"/>
</dbReference>
<protein>
    <submittedName>
        <fullName evidence="1">Uncharacterized protein</fullName>
    </submittedName>
</protein>
<evidence type="ECO:0000313" key="2">
    <source>
        <dbReference type="Proteomes" id="UP000235371"/>
    </source>
</evidence>
<dbReference type="InParanoid" id="A0A2J6T0T8"/>
<sequence>MDGGKCGGEVDKSIRRNQVRVCPRPIAAYMGTNPSCNSLLDEEECRGSAEASKLSAVAQPRLRNPLKGRLSDAYCSTVVDIAVVKGESCRWGGQSAISVRPEERQASDFTQGYKYSWRKEVSIEISPGVVFSPIISNSDSLRESGSKID</sequence>
<proteinExistence type="predicted"/>
<dbReference type="Proteomes" id="UP000235371">
    <property type="component" value="Unassembled WGS sequence"/>
</dbReference>